<name>A0A1L0BAV5_9ASCO</name>
<keyword evidence="3" id="KW-0498">Mitosis</keyword>
<keyword evidence="5" id="KW-0131">Cell cycle</keyword>
<evidence type="ECO:0000256" key="1">
    <source>
        <dbReference type="ARBA" id="ARBA00006940"/>
    </source>
</evidence>
<dbReference type="GO" id="GO:0051301">
    <property type="term" value="P:cell division"/>
    <property type="evidence" value="ECO:0007669"/>
    <property type="project" value="UniProtKB-KW"/>
</dbReference>
<accession>A0A1L0BAV5</accession>
<evidence type="ECO:0000313" key="7">
    <source>
        <dbReference type="EMBL" id="SGZ46734.1"/>
    </source>
</evidence>
<evidence type="ECO:0000256" key="3">
    <source>
        <dbReference type="ARBA" id="ARBA00022776"/>
    </source>
</evidence>
<dbReference type="AlphaFoldDB" id="A0A1L0BAV5"/>
<organism evidence="7 8">
    <name type="scientific">Sungouiella intermedia</name>
    <dbReference type="NCBI Taxonomy" id="45354"/>
    <lineage>
        <taxon>Eukaryota</taxon>
        <taxon>Fungi</taxon>
        <taxon>Dikarya</taxon>
        <taxon>Ascomycota</taxon>
        <taxon>Saccharomycotina</taxon>
        <taxon>Pichiomycetes</taxon>
        <taxon>Metschnikowiaceae</taxon>
        <taxon>Sungouiella</taxon>
    </lineage>
</organism>
<dbReference type="OrthoDB" id="4023481at2759"/>
<keyword evidence="8" id="KW-1185">Reference proteome</keyword>
<dbReference type="Pfam" id="PF05839">
    <property type="entry name" value="Apc13p"/>
    <property type="match status" value="1"/>
</dbReference>
<sequence>MSDSSYGYVHFSNDNQAQYIDEWKDYYILYDDIDTTTLMEATANVFPQFLFEEDEDGAIPLNSSTFGARLYKNKNSLKLKAWSDLNVDSLRISPLTKRLPDGTILNSLHFDQVDDADVSIGDFLSNGYNTELTKLNPDVSEVSLTHDDNWLNTSSDFPTHHTFSNIKLRSNSTTQVNQLNPAIIQTPRVGRTRQPSQDKFQTPITRIVR</sequence>
<evidence type="ECO:0000313" key="8">
    <source>
        <dbReference type="Proteomes" id="UP000182334"/>
    </source>
</evidence>
<comment type="similarity">
    <text evidence="1">Belongs to the APC13 family.</text>
</comment>
<protein>
    <submittedName>
        <fullName evidence="7">CIC11C00000001718</fullName>
    </submittedName>
</protein>
<keyword evidence="2" id="KW-0132">Cell division</keyword>
<feature type="region of interest" description="Disordered" evidence="6">
    <location>
        <begin position="189"/>
        <end position="209"/>
    </location>
</feature>
<dbReference type="InterPro" id="IPR008401">
    <property type="entry name" value="Apc13"/>
</dbReference>
<evidence type="ECO:0000256" key="4">
    <source>
        <dbReference type="ARBA" id="ARBA00022786"/>
    </source>
</evidence>
<dbReference type="Proteomes" id="UP000182334">
    <property type="component" value="Chromosome I"/>
</dbReference>
<reference evidence="7 8" key="1">
    <citation type="submission" date="2016-10" db="EMBL/GenBank/DDBJ databases">
        <authorList>
            <person name="de Groot N.N."/>
        </authorList>
    </citation>
    <scope>NUCLEOTIDE SEQUENCE [LARGE SCALE GENOMIC DNA]</scope>
    <source>
        <strain evidence="7 8">CBS 141442</strain>
    </source>
</reference>
<evidence type="ECO:0000256" key="2">
    <source>
        <dbReference type="ARBA" id="ARBA00022618"/>
    </source>
</evidence>
<evidence type="ECO:0000256" key="6">
    <source>
        <dbReference type="SAM" id="MobiDB-lite"/>
    </source>
</evidence>
<gene>
    <name evidence="7" type="ORF">SAMEA4029010_CIC11G00000001718</name>
</gene>
<keyword evidence="4" id="KW-0833">Ubl conjugation pathway</keyword>
<feature type="compositionally biased region" description="Polar residues" evidence="6">
    <location>
        <begin position="193"/>
        <end position="209"/>
    </location>
</feature>
<dbReference type="EMBL" id="LT635756">
    <property type="protein sequence ID" value="SGZ46734.1"/>
    <property type="molecule type" value="Genomic_DNA"/>
</dbReference>
<evidence type="ECO:0000256" key="5">
    <source>
        <dbReference type="ARBA" id="ARBA00023306"/>
    </source>
</evidence>
<proteinExistence type="inferred from homology"/>
<dbReference type="GO" id="GO:0005680">
    <property type="term" value="C:anaphase-promoting complex"/>
    <property type="evidence" value="ECO:0007669"/>
    <property type="project" value="InterPro"/>
</dbReference>